<keyword evidence="2" id="KW-1185">Reference proteome</keyword>
<evidence type="ECO:0000313" key="1">
    <source>
        <dbReference type="EMBL" id="REC56340.1"/>
    </source>
</evidence>
<dbReference type="Proteomes" id="UP000257131">
    <property type="component" value="Unassembled WGS sequence"/>
</dbReference>
<name>A0A3D9BS51_9RHOB</name>
<dbReference type="OrthoDB" id="7348910at2"/>
<dbReference type="EMBL" id="QOHR01000012">
    <property type="protein sequence ID" value="REC56340.1"/>
    <property type="molecule type" value="Genomic_DNA"/>
</dbReference>
<organism evidence="1 2">
    <name type="scientific">Rhodosalinus sediminis</name>
    <dbReference type="NCBI Taxonomy" id="1940533"/>
    <lineage>
        <taxon>Bacteria</taxon>
        <taxon>Pseudomonadati</taxon>
        <taxon>Pseudomonadota</taxon>
        <taxon>Alphaproteobacteria</taxon>
        <taxon>Rhodobacterales</taxon>
        <taxon>Paracoccaceae</taxon>
        <taxon>Rhodosalinus</taxon>
    </lineage>
</organism>
<protein>
    <submittedName>
        <fullName evidence="1">Uncharacterized protein</fullName>
    </submittedName>
</protein>
<comment type="caution">
    <text evidence="1">The sequence shown here is derived from an EMBL/GenBank/DDBJ whole genome shotgun (WGS) entry which is preliminary data.</text>
</comment>
<dbReference type="Pfam" id="PF20346">
    <property type="entry name" value="DUF6641"/>
    <property type="match status" value="1"/>
</dbReference>
<sequence length="140" mass="15618">MSHLAKLNLKTVHRSAQKDPVVKRREKLSAAIEEQLQVLAAAEKGEQYGVASKRWQQNDAGERVLVEHQKRVRAWFFAQDGGWYVQCKYGSRVVQLGDKGNAVFVKDLAAVKTVLEAFYAACAGGEFDAALSELAVRKRK</sequence>
<dbReference type="RefSeq" id="WP_115979903.1">
    <property type="nucleotide sequence ID" value="NZ_QOHR01000012.1"/>
</dbReference>
<dbReference type="AlphaFoldDB" id="A0A3D9BS51"/>
<dbReference type="InterPro" id="IPR046581">
    <property type="entry name" value="DUF6641"/>
</dbReference>
<evidence type="ECO:0000313" key="2">
    <source>
        <dbReference type="Proteomes" id="UP000257131"/>
    </source>
</evidence>
<accession>A0A3D9BS51</accession>
<reference evidence="1 2" key="1">
    <citation type="journal article" date="2017" name="Int. J. Syst. Evol. Microbiol.">
        <title>Rhodosalinus sediminis gen. nov., sp. nov., isolated from marine saltern.</title>
        <authorList>
            <person name="Guo L.Y."/>
            <person name="Ling S.K."/>
            <person name="Li C.M."/>
            <person name="Chen G.J."/>
            <person name="Du Z.J."/>
        </authorList>
    </citation>
    <scope>NUCLEOTIDE SEQUENCE [LARGE SCALE GENOMIC DNA]</scope>
    <source>
        <strain evidence="1 2">WDN1C137</strain>
    </source>
</reference>
<proteinExistence type="predicted"/>
<gene>
    <name evidence="1" type="ORF">DRV84_09860</name>
</gene>